<evidence type="ECO:0000256" key="6">
    <source>
        <dbReference type="ARBA" id="ARBA00031723"/>
    </source>
</evidence>
<dbReference type="Pfam" id="PF03750">
    <property type="entry name" value="Csm2_III-A"/>
    <property type="match status" value="1"/>
</dbReference>
<comment type="function">
    <text evidence="1">This subunit may be involved in monitoring complementarity of crRNA and target RNA.</text>
</comment>
<comment type="similarity">
    <text evidence="2">Belongs to the CRISPR-associated Csm2 family.</text>
</comment>
<evidence type="ECO:0000256" key="1">
    <source>
        <dbReference type="ARBA" id="ARBA00003640"/>
    </source>
</evidence>
<sequence length="142" mass="17709">MKKIEFWRNKENKVINPDLFSEVANEWAREIKEEGKKDKNKISQIRKFYDEVLNLSERIKYERRDFQFYLPYVRMLKAKAYYALGRKHITEKFVRFIEACINEIETKEDFEVYKEFFEAFMGFYRYYDENIKHIQQKQQLKK</sequence>
<reference evidence="7" key="1">
    <citation type="journal article" date="2020" name="mSystems">
        <title>Genome- and Community-Level Interaction Insights into Carbon Utilization and Element Cycling Functions of Hydrothermarchaeota in Hydrothermal Sediment.</title>
        <authorList>
            <person name="Zhou Z."/>
            <person name="Liu Y."/>
            <person name="Xu W."/>
            <person name="Pan J."/>
            <person name="Luo Z.H."/>
            <person name="Li M."/>
        </authorList>
    </citation>
    <scope>NUCLEOTIDE SEQUENCE [LARGE SCALE GENOMIC DNA]</scope>
    <source>
        <strain evidence="7">HyVt-233</strain>
    </source>
</reference>
<comment type="caution">
    <text evidence="7">The sequence shown here is derived from an EMBL/GenBank/DDBJ whole genome shotgun (WGS) entry which is preliminary data.</text>
</comment>
<keyword evidence="4" id="KW-0694">RNA-binding</keyword>
<dbReference type="InterPro" id="IPR010149">
    <property type="entry name" value="CRISPR-assoc_prot_Csm2_III-A"/>
</dbReference>
<evidence type="ECO:0000256" key="4">
    <source>
        <dbReference type="ARBA" id="ARBA00022884"/>
    </source>
</evidence>
<protein>
    <recommendedName>
        <fullName evidence="3">CRISPR system Cms protein Csm2</fullName>
    </recommendedName>
    <alternativeName>
        <fullName evidence="6">CRISPR type III A-associated protein Csm2</fullName>
    </alternativeName>
</protein>
<keyword evidence="5" id="KW-0051">Antiviral defense</keyword>
<dbReference type="GO" id="GO:0051607">
    <property type="term" value="P:defense response to virus"/>
    <property type="evidence" value="ECO:0007669"/>
    <property type="project" value="UniProtKB-KW"/>
</dbReference>
<dbReference type="EMBL" id="DRBS01000116">
    <property type="protein sequence ID" value="HDD43809.1"/>
    <property type="molecule type" value="Genomic_DNA"/>
</dbReference>
<evidence type="ECO:0000256" key="5">
    <source>
        <dbReference type="ARBA" id="ARBA00023118"/>
    </source>
</evidence>
<evidence type="ECO:0000256" key="3">
    <source>
        <dbReference type="ARBA" id="ARBA00016118"/>
    </source>
</evidence>
<name>A0A7C0Y505_DESA2</name>
<dbReference type="NCBIfam" id="TIGR01870">
    <property type="entry name" value="cas_TM1810_Csm2"/>
    <property type="match status" value="1"/>
</dbReference>
<gene>
    <name evidence="7" type="primary">csm2</name>
    <name evidence="7" type="ORF">ENG63_02970</name>
</gene>
<proteinExistence type="inferred from homology"/>
<dbReference type="GO" id="GO:0003723">
    <property type="term" value="F:RNA binding"/>
    <property type="evidence" value="ECO:0007669"/>
    <property type="project" value="UniProtKB-KW"/>
</dbReference>
<accession>A0A7C0Y505</accession>
<evidence type="ECO:0000313" key="7">
    <source>
        <dbReference type="EMBL" id="HDD43809.1"/>
    </source>
</evidence>
<dbReference type="Proteomes" id="UP000886289">
    <property type="component" value="Unassembled WGS sequence"/>
</dbReference>
<dbReference type="AlphaFoldDB" id="A0A7C0Y505"/>
<evidence type="ECO:0000256" key="2">
    <source>
        <dbReference type="ARBA" id="ARBA00006896"/>
    </source>
</evidence>
<organism evidence="7">
    <name type="scientific">Desulfofervidus auxilii</name>
    <dbReference type="NCBI Taxonomy" id="1621989"/>
    <lineage>
        <taxon>Bacteria</taxon>
        <taxon>Pseudomonadati</taxon>
        <taxon>Thermodesulfobacteriota</taxon>
        <taxon>Candidatus Desulfofervidia</taxon>
        <taxon>Candidatus Desulfofervidales</taxon>
        <taxon>Candidatus Desulfofervidaceae</taxon>
        <taxon>Candidatus Desulfofervidus</taxon>
    </lineage>
</organism>